<dbReference type="PANTHER" id="PTHR21427:SF19">
    <property type="entry name" value="UBIQUINONE BIOSYNTHESIS PROTEIN COQ9, MITOCHONDRIAL"/>
    <property type="match status" value="1"/>
</dbReference>
<comment type="similarity">
    <text evidence="3 8">Belongs to the COQ9 family.</text>
</comment>
<keyword evidence="6 8" id="KW-0446">Lipid-binding</keyword>
<evidence type="ECO:0000259" key="10">
    <source>
        <dbReference type="Pfam" id="PF08511"/>
    </source>
</evidence>
<comment type="caution">
    <text evidence="12">The sequence shown here is derived from an EMBL/GenBank/DDBJ whole genome shotgun (WGS) entry which is preliminary data.</text>
</comment>
<keyword evidence="4 8" id="KW-0831">Ubiquinone biosynthesis</keyword>
<feature type="region of interest" description="Disordered" evidence="9">
    <location>
        <begin position="56"/>
        <end position="76"/>
    </location>
</feature>
<comment type="function">
    <text evidence="8">Membrane-associated protein that warps the membrane surface to access and bind aromatic isoprenes with high specificity, including ubiquinone (CoQ) isoprene intermediates and presents them directly to Coq7, therefore facilitating the Coq7-mediated hydroxylase step. Participates in the biosynthesis of coenzyme Q, also named ubiquinone, an essential lipid-soluble electron transporter for aerobic cellular respiration.</text>
</comment>
<evidence type="ECO:0000256" key="6">
    <source>
        <dbReference type="ARBA" id="ARBA00023121"/>
    </source>
</evidence>
<keyword evidence="13" id="KW-1185">Reference proteome</keyword>
<gene>
    <name evidence="12" type="ORF">ODALV1_LOCUS19747</name>
</gene>
<evidence type="ECO:0000259" key="11">
    <source>
        <dbReference type="Pfam" id="PF21392"/>
    </source>
</evidence>
<evidence type="ECO:0000256" key="2">
    <source>
        <dbReference type="ARBA" id="ARBA00004749"/>
    </source>
</evidence>
<dbReference type="NCBIfam" id="TIGR02396">
    <property type="entry name" value="diverge_rpsU"/>
    <property type="match status" value="1"/>
</dbReference>
<comment type="subcellular location">
    <subcellularLocation>
        <location evidence="1 8">Mitochondrion</location>
    </subcellularLocation>
</comment>
<feature type="domain" description="Ubiquinone biosynthesis protein COQ9 HTH" evidence="11">
    <location>
        <begin position="88"/>
        <end position="115"/>
    </location>
</feature>
<dbReference type="InterPro" id="IPR048674">
    <property type="entry name" value="COQ9_HTH"/>
</dbReference>
<name>A0ABP1R7U7_9HEXA</name>
<comment type="pathway">
    <text evidence="2 8">Cofactor biosynthesis; ubiquinone biosynthesis.</text>
</comment>
<evidence type="ECO:0000256" key="5">
    <source>
        <dbReference type="ARBA" id="ARBA00022946"/>
    </source>
</evidence>
<dbReference type="Pfam" id="PF08511">
    <property type="entry name" value="COQ9"/>
    <property type="match status" value="1"/>
</dbReference>
<dbReference type="PANTHER" id="PTHR21427">
    <property type="entry name" value="UBIQUINONE BIOSYNTHESIS PROTEIN COQ9, MITOCHONDRIAL"/>
    <property type="match status" value="1"/>
</dbReference>
<proteinExistence type="inferred from homology"/>
<evidence type="ECO:0000256" key="7">
    <source>
        <dbReference type="ARBA" id="ARBA00023128"/>
    </source>
</evidence>
<evidence type="ECO:0000256" key="9">
    <source>
        <dbReference type="SAM" id="MobiDB-lite"/>
    </source>
</evidence>
<evidence type="ECO:0000256" key="8">
    <source>
        <dbReference type="RuleBase" id="RU366063"/>
    </source>
</evidence>
<dbReference type="EMBL" id="CAXLJM020000068">
    <property type="protein sequence ID" value="CAL8122322.1"/>
    <property type="molecule type" value="Genomic_DNA"/>
</dbReference>
<keyword evidence="5" id="KW-0809">Transit peptide</keyword>
<evidence type="ECO:0000256" key="1">
    <source>
        <dbReference type="ARBA" id="ARBA00004173"/>
    </source>
</evidence>
<evidence type="ECO:0000313" key="13">
    <source>
        <dbReference type="Proteomes" id="UP001642540"/>
    </source>
</evidence>
<evidence type="ECO:0000313" key="12">
    <source>
        <dbReference type="EMBL" id="CAL8122322.1"/>
    </source>
</evidence>
<organism evidence="12 13">
    <name type="scientific">Orchesella dallaii</name>
    <dbReference type="NCBI Taxonomy" id="48710"/>
    <lineage>
        <taxon>Eukaryota</taxon>
        <taxon>Metazoa</taxon>
        <taxon>Ecdysozoa</taxon>
        <taxon>Arthropoda</taxon>
        <taxon>Hexapoda</taxon>
        <taxon>Collembola</taxon>
        <taxon>Entomobryomorpha</taxon>
        <taxon>Entomobryoidea</taxon>
        <taxon>Orchesellidae</taxon>
        <taxon>Orchesellinae</taxon>
        <taxon>Orchesella</taxon>
    </lineage>
</organism>
<keyword evidence="7 8" id="KW-0496">Mitochondrion</keyword>
<reference evidence="12 13" key="1">
    <citation type="submission" date="2024-08" db="EMBL/GenBank/DDBJ databases">
        <authorList>
            <person name="Cucini C."/>
            <person name="Frati F."/>
        </authorList>
    </citation>
    <scope>NUCLEOTIDE SEQUENCE [LARGE SCALE GENOMIC DNA]</scope>
</reference>
<dbReference type="InterPro" id="IPR012762">
    <property type="entry name" value="Ubiq_biosynth_COQ9"/>
</dbReference>
<evidence type="ECO:0000256" key="3">
    <source>
        <dbReference type="ARBA" id="ARBA00010766"/>
    </source>
</evidence>
<evidence type="ECO:0000256" key="4">
    <source>
        <dbReference type="ARBA" id="ARBA00022688"/>
    </source>
</evidence>
<protein>
    <recommendedName>
        <fullName evidence="8">Ubiquinone biosynthesis protein</fullName>
    </recommendedName>
</protein>
<sequence length="289" mass="32922">MFTRITANRCAKLFGFTNFRPWTRDLSNVVNNPSVVIRCGRIAALGPARCYSTEEQHKKAENGSSDSSSSSSNYTNKYDNGLTEEEFQIRLQILKAALNHVNSKGWSVDALKAGASDLDLSESISSLCTAYDLVEYFQRYSNHELDKYLRGLDKKDKSLYFSVEHRLRFVVPVIDRYHEAMAISLEPVNIPRSLQVLRELADIICIHGLGDISTDLRWYTKRTGVVSLYVATECYMVQDKSENFQETWNFVKRRVKDYEVCERFGASALPAVEASVTTLLNILGMNRKR</sequence>
<dbReference type="Gene3D" id="1.10.357.10">
    <property type="entry name" value="Tetracycline Repressor, domain 2"/>
    <property type="match status" value="1"/>
</dbReference>
<accession>A0ABP1R7U7</accession>
<dbReference type="Proteomes" id="UP001642540">
    <property type="component" value="Unassembled WGS sequence"/>
</dbReference>
<dbReference type="InterPro" id="IPR013718">
    <property type="entry name" value="COQ9_C"/>
</dbReference>
<feature type="domain" description="COQ9 C-terminal" evidence="10">
    <location>
        <begin position="191"/>
        <end position="259"/>
    </location>
</feature>
<dbReference type="Pfam" id="PF21392">
    <property type="entry name" value="COQ9_N"/>
    <property type="match status" value="1"/>
</dbReference>